<dbReference type="Proteomes" id="UP000617951">
    <property type="component" value="Unassembled WGS sequence"/>
</dbReference>
<organism evidence="3 4">
    <name type="scientific">Guopingia tenuis</name>
    <dbReference type="NCBI Taxonomy" id="2763656"/>
    <lineage>
        <taxon>Bacteria</taxon>
        <taxon>Bacillati</taxon>
        <taxon>Bacillota</taxon>
        <taxon>Clostridia</taxon>
        <taxon>Christensenellales</taxon>
        <taxon>Christensenellaceae</taxon>
        <taxon>Guopingia</taxon>
    </lineage>
</organism>
<evidence type="ECO:0000259" key="2">
    <source>
        <dbReference type="PROSITE" id="PS50943"/>
    </source>
</evidence>
<dbReference type="Gene3D" id="1.10.260.40">
    <property type="entry name" value="lambda repressor-like DNA-binding domains"/>
    <property type="match status" value="1"/>
</dbReference>
<reference evidence="3" key="1">
    <citation type="submission" date="2020-08" db="EMBL/GenBank/DDBJ databases">
        <title>Genome public.</title>
        <authorList>
            <person name="Liu C."/>
            <person name="Sun Q."/>
        </authorList>
    </citation>
    <scope>NUCLEOTIDE SEQUENCE</scope>
    <source>
        <strain evidence="3">NSJ-63</strain>
    </source>
</reference>
<evidence type="ECO:0000313" key="3">
    <source>
        <dbReference type="EMBL" id="MBC8539162.1"/>
    </source>
</evidence>
<comment type="caution">
    <text evidence="3">The sequence shown here is derived from an EMBL/GenBank/DDBJ whole genome shotgun (WGS) entry which is preliminary data.</text>
</comment>
<dbReference type="InterPro" id="IPR001387">
    <property type="entry name" value="Cro/C1-type_HTH"/>
</dbReference>
<gene>
    <name evidence="3" type="ORF">H8693_09500</name>
</gene>
<dbReference type="PANTHER" id="PTHR46558:SF11">
    <property type="entry name" value="HTH-TYPE TRANSCRIPTIONAL REGULATOR XRE"/>
    <property type="match status" value="1"/>
</dbReference>
<dbReference type="PROSITE" id="PS50943">
    <property type="entry name" value="HTH_CROC1"/>
    <property type="match status" value="1"/>
</dbReference>
<dbReference type="AlphaFoldDB" id="A0A926HT62"/>
<name>A0A926HT62_9FIRM</name>
<dbReference type="SMART" id="SM00530">
    <property type="entry name" value="HTH_XRE"/>
    <property type="match status" value="1"/>
</dbReference>
<dbReference type="Pfam" id="PF01381">
    <property type="entry name" value="HTH_3"/>
    <property type="match status" value="1"/>
</dbReference>
<dbReference type="EMBL" id="JACRSS010000005">
    <property type="protein sequence ID" value="MBC8539162.1"/>
    <property type="molecule type" value="Genomic_DNA"/>
</dbReference>
<sequence length="126" mass="14364">MENNFGERLAHAMELRGMRQKELAKATGVTEATVSRYVNEKRRPDIDFIRDVVKVLRVSADYLLGFTDDICVAEDRQKTALNLEEGASAKYSIISRGTDDMIAIVDEKQVEVLDSFFEMVKNTMRK</sequence>
<dbReference type="CDD" id="cd00093">
    <property type="entry name" value="HTH_XRE"/>
    <property type="match status" value="1"/>
</dbReference>
<evidence type="ECO:0000256" key="1">
    <source>
        <dbReference type="ARBA" id="ARBA00023125"/>
    </source>
</evidence>
<dbReference type="GO" id="GO:0003677">
    <property type="term" value="F:DNA binding"/>
    <property type="evidence" value="ECO:0007669"/>
    <property type="project" value="UniProtKB-KW"/>
</dbReference>
<dbReference type="PANTHER" id="PTHR46558">
    <property type="entry name" value="TRACRIPTIONAL REGULATORY PROTEIN-RELATED-RELATED"/>
    <property type="match status" value="1"/>
</dbReference>
<accession>A0A926HT62</accession>
<dbReference type="SUPFAM" id="SSF47413">
    <property type="entry name" value="lambda repressor-like DNA-binding domains"/>
    <property type="match status" value="1"/>
</dbReference>
<feature type="domain" description="HTH cro/C1-type" evidence="2">
    <location>
        <begin position="9"/>
        <end position="63"/>
    </location>
</feature>
<keyword evidence="4" id="KW-1185">Reference proteome</keyword>
<keyword evidence="1" id="KW-0238">DNA-binding</keyword>
<dbReference type="InterPro" id="IPR010982">
    <property type="entry name" value="Lambda_DNA-bd_dom_sf"/>
</dbReference>
<protein>
    <submittedName>
        <fullName evidence="3">Helix-turn-helix transcriptional regulator</fullName>
    </submittedName>
</protein>
<proteinExistence type="predicted"/>
<evidence type="ECO:0000313" key="4">
    <source>
        <dbReference type="Proteomes" id="UP000617951"/>
    </source>
</evidence>
<dbReference type="RefSeq" id="WP_249280770.1">
    <property type="nucleotide sequence ID" value="NZ_JACRSS010000005.1"/>
</dbReference>